<dbReference type="NCBIfam" id="NF033516">
    <property type="entry name" value="transpos_IS3"/>
    <property type="match status" value="1"/>
</dbReference>
<dbReference type="EMBL" id="FP565176">
    <property type="protein sequence ID" value="CBA16854.1"/>
    <property type="molecule type" value="Genomic_DNA"/>
</dbReference>
<dbReference type="InterPro" id="IPR001584">
    <property type="entry name" value="Integrase_cat-core"/>
</dbReference>
<dbReference type="GO" id="GO:0003676">
    <property type="term" value="F:nucleic acid binding"/>
    <property type="evidence" value="ECO:0007669"/>
    <property type="project" value="InterPro"/>
</dbReference>
<dbReference type="Proteomes" id="UP000001890">
    <property type="component" value="Chromosome"/>
</dbReference>
<dbReference type="SUPFAM" id="SSF53098">
    <property type="entry name" value="Ribonuclease H-like"/>
    <property type="match status" value="1"/>
</dbReference>
<feature type="domain" description="Integrase catalytic" evidence="1">
    <location>
        <begin position="126"/>
        <end position="290"/>
    </location>
</feature>
<dbReference type="PANTHER" id="PTHR46889:SF5">
    <property type="entry name" value="INTEGRASE PROTEIN"/>
    <property type="match status" value="1"/>
</dbReference>
<dbReference type="STRING" id="380358.XALC_1624"/>
<dbReference type="EMBL" id="FP565176">
    <property type="protein sequence ID" value="CBA16123.1"/>
    <property type="molecule type" value="Genomic_DNA"/>
</dbReference>
<dbReference type="PANTHER" id="PTHR46889">
    <property type="entry name" value="TRANSPOSASE INSF FOR INSERTION SEQUENCE IS3B-RELATED"/>
    <property type="match status" value="1"/>
</dbReference>
<dbReference type="PATRIC" id="fig|29447.3.peg.2591"/>
<evidence type="ECO:0000313" key="3">
    <source>
        <dbReference type="EMBL" id="CBA16854.1"/>
    </source>
</evidence>
<dbReference type="Pfam" id="PF13276">
    <property type="entry name" value="HTH_21"/>
    <property type="match status" value="1"/>
</dbReference>
<gene>
    <name evidence="2" type="ordered locus">XALc_1624</name>
    <name evidence="3" type="ordered locus">XALc_2374</name>
    <name evidence="4" type="ordered locus">XALc_2631</name>
</gene>
<dbReference type="AlphaFoldDB" id="D2U9B2"/>
<dbReference type="Gene3D" id="3.30.420.10">
    <property type="entry name" value="Ribonuclease H-like superfamily/Ribonuclease H"/>
    <property type="match status" value="1"/>
</dbReference>
<organism evidence="3 5">
    <name type="scientific">Xanthomonas albilineans (strain GPE PC73 / CFBP 7063)</name>
    <dbReference type="NCBI Taxonomy" id="380358"/>
    <lineage>
        <taxon>Bacteria</taxon>
        <taxon>Pseudomonadati</taxon>
        <taxon>Pseudomonadota</taxon>
        <taxon>Gammaproteobacteria</taxon>
        <taxon>Lysobacterales</taxon>
        <taxon>Lysobacteraceae</taxon>
        <taxon>Xanthomonas</taxon>
    </lineage>
</organism>
<dbReference type="KEGG" id="xal:XALC_1624"/>
<name>D2U9B2_XANAP</name>
<dbReference type="KEGG" id="xal:XALC_2631"/>
<protein>
    <submittedName>
        <fullName evidence="3">Putative isxal1 transposase orf b protein</fullName>
    </submittedName>
</protein>
<evidence type="ECO:0000313" key="5">
    <source>
        <dbReference type="Proteomes" id="UP000001890"/>
    </source>
</evidence>
<dbReference type="InterPro" id="IPR036397">
    <property type="entry name" value="RNaseH_sf"/>
</dbReference>
<dbReference type="InterPro" id="IPR048020">
    <property type="entry name" value="Transpos_IS3"/>
</dbReference>
<dbReference type="EMBL" id="FP565176">
    <property type="protein sequence ID" value="CBA17109.1"/>
    <property type="molecule type" value="Genomic_DNA"/>
</dbReference>
<dbReference type="eggNOG" id="COG2801">
    <property type="taxonomic scope" value="Bacteria"/>
</dbReference>
<dbReference type="InterPro" id="IPR025948">
    <property type="entry name" value="HTH-like_dom"/>
</dbReference>
<accession>D2U9B2</accession>
<sequence>MKAFIDQHRNAFGVEPLCKVLQVAPSAYRRHAALLREPSRRCIRARRDERLMPQIQRVWQANMQVYGAEKVWRQLAREGVVVARCTVERLMRSMGLRGVVRGKVVRTTIGDAKAPCPLDRVNRQFRAERPNQLWVSDFTYVSTWQGWLYVAFVIDVFARRIVGWRVSSSMRTDFVLDALEQALYARQPERDDSLVCHSDRGSQYVSIRYTERLAEAGIEPSVGSKGDSYDNALAETINGLYKAELIHRRAPWKTREAVEFATLEWVSWFNHQRLLQPIGYIPPAEAEANYYRQLASQTAAVAA</sequence>
<reference evidence="3" key="2">
    <citation type="submission" date="2009-05" db="EMBL/GenBank/DDBJ databases">
        <authorList>
            <person name="Genoscope - CEA"/>
        </authorList>
    </citation>
    <scope>NUCLEOTIDE SEQUENCE</scope>
    <source>
        <strain evidence="3">GPE PC73</strain>
    </source>
</reference>
<dbReference type="GO" id="GO:0015074">
    <property type="term" value="P:DNA integration"/>
    <property type="evidence" value="ECO:0007669"/>
    <property type="project" value="InterPro"/>
</dbReference>
<evidence type="ECO:0000313" key="4">
    <source>
        <dbReference type="EMBL" id="CBA17109.1"/>
    </source>
</evidence>
<dbReference type="InterPro" id="IPR012337">
    <property type="entry name" value="RNaseH-like_sf"/>
</dbReference>
<proteinExistence type="predicted"/>
<dbReference type="Pfam" id="PF13333">
    <property type="entry name" value="rve_2"/>
    <property type="match status" value="1"/>
</dbReference>
<dbReference type="PROSITE" id="PS50994">
    <property type="entry name" value="INTEGRASE"/>
    <property type="match status" value="1"/>
</dbReference>
<reference evidence="3 5" key="1">
    <citation type="journal article" date="2009" name="BMC Genomics">
        <title>The complete genome sequence of Xanthomonas albilineans provides new insights into the reductive genome evolution of the xylem-limited Xanthomonadaceae.</title>
        <authorList>
            <person name="Pieretti I."/>
            <person name="Royer M."/>
            <person name="Barbe V."/>
            <person name="Carrere S."/>
            <person name="Koebnik R."/>
            <person name="Cociancich S."/>
            <person name="Couloux A."/>
            <person name="Darrasse A."/>
            <person name="Gouzy J."/>
            <person name="Jacques M.A."/>
            <person name="Lauber E."/>
            <person name="Manceau C."/>
            <person name="Mangenot S."/>
            <person name="Poussier S."/>
            <person name="Segurens B."/>
            <person name="Szurek B."/>
            <person name="Verdier V."/>
            <person name="Arlat M."/>
            <person name="Rott P."/>
        </authorList>
    </citation>
    <scope>NUCLEOTIDE SEQUENCE [LARGE SCALE GENOMIC DNA]</scope>
    <source>
        <strain evidence="3">GPE PC73</strain>
        <strain evidence="5">GPE PC73 / CFBP 7063</strain>
    </source>
</reference>
<evidence type="ECO:0000259" key="1">
    <source>
        <dbReference type="PROSITE" id="PS50994"/>
    </source>
</evidence>
<keyword evidence="5" id="KW-1185">Reference proteome</keyword>
<dbReference type="InterPro" id="IPR050900">
    <property type="entry name" value="Transposase_IS3/IS150/IS904"/>
</dbReference>
<dbReference type="Pfam" id="PF00665">
    <property type="entry name" value="rve"/>
    <property type="match status" value="1"/>
</dbReference>
<evidence type="ECO:0000313" key="2">
    <source>
        <dbReference type="EMBL" id="CBA16123.1"/>
    </source>
</evidence>
<dbReference type="KEGG" id="xal:XALC_2374"/>